<reference evidence="1 2" key="2">
    <citation type="submission" date="2016-08" db="EMBL/GenBank/DDBJ databases">
        <title>Orenia metallireducens sp. nov. strain Z6, a Novel Metal-reducing Firmicute from the Deep Subsurface.</title>
        <authorList>
            <person name="Maxim B.I."/>
            <person name="Kenneth K."/>
            <person name="Flynn T.M."/>
            <person name="Oloughlin E.J."/>
            <person name="Locke R.A."/>
            <person name="Weber J.R."/>
            <person name="Egan S.M."/>
            <person name="Mackie R.I."/>
            <person name="Cann I.K."/>
        </authorList>
    </citation>
    <scope>NUCLEOTIDE SEQUENCE [LARGE SCALE GENOMIC DNA]</scope>
    <source>
        <strain evidence="1 2">Z6</strain>
    </source>
</reference>
<dbReference type="RefSeq" id="WP_068717422.1">
    <property type="nucleotide sequence ID" value="NZ_LWDV01000009.1"/>
</dbReference>
<gene>
    <name evidence="1" type="ORF">U472_08335</name>
</gene>
<evidence type="ECO:0000313" key="1">
    <source>
        <dbReference type="EMBL" id="OCL26021.1"/>
    </source>
</evidence>
<dbReference type="Gene3D" id="2.180.10.10">
    <property type="entry name" value="RHS repeat-associated core"/>
    <property type="match status" value="1"/>
</dbReference>
<dbReference type="AlphaFoldDB" id="A0A1C0A742"/>
<evidence type="ECO:0008006" key="3">
    <source>
        <dbReference type="Google" id="ProtNLM"/>
    </source>
</evidence>
<evidence type="ECO:0000313" key="2">
    <source>
        <dbReference type="Proteomes" id="UP000093514"/>
    </source>
</evidence>
<protein>
    <recommendedName>
        <fullName evidence="3">YD repeat-containing protein</fullName>
    </recommendedName>
</protein>
<keyword evidence="2" id="KW-1185">Reference proteome</keyword>
<dbReference type="OrthoDB" id="9815752at2"/>
<dbReference type="EMBL" id="LWDV01000009">
    <property type="protein sequence ID" value="OCL26021.1"/>
    <property type="molecule type" value="Genomic_DNA"/>
</dbReference>
<proteinExistence type="predicted"/>
<organism evidence="1 2">
    <name type="scientific">Orenia metallireducens</name>
    <dbReference type="NCBI Taxonomy" id="1413210"/>
    <lineage>
        <taxon>Bacteria</taxon>
        <taxon>Bacillati</taxon>
        <taxon>Bacillota</taxon>
        <taxon>Clostridia</taxon>
        <taxon>Halanaerobiales</taxon>
        <taxon>Halobacteroidaceae</taxon>
        <taxon>Orenia</taxon>
    </lineage>
</organism>
<accession>A0A1C0A742</accession>
<sequence>MIVLDQPVEARYLKVKSYFDDRDTEFNPVNLAQFVNEAEDIIKVYYYVENRYEQYSYDEVGNRTNEVITQRYAVERGYEYYPNSNLLKSNGKYGFEYDDNGNLIRKGRGYTLAEDGSIIFDQEEYWEYEYDLLNRLVKFSKNNQVVAEYVYDEAGLRIKKESPVKTTYYVFTQSGNLLYEQKNGKYLEYIYVAGKHFARIDGDLNSGETKKYFYHTDYLGSRVLVTNADGETV</sequence>
<comment type="caution">
    <text evidence="1">The sequence shown here is derived from an EMBL/GenBank/DDBJ whole genome shotgun (WGS) entry which is preliminary data.</text>
</comment>
<dbReference type="Proteomes" id="UP000093514">
    <property type="component" value="Unassembled WGS sequence"/>
</dbReference>
<reference evidence="2" key="1">
    <citation type="submission" date="2016-07" db="EMBL/GenBank/DDBJ databases">
        <authorList>
            <person name="Florea S."/>
            <person name="Webb J.S."/>
            <person name="Jaromczyk J."/>
            <person name="Schardl C.L."/>
        </authorList>
    </citation>
    <scope>NUCLEOTIDE SEQUENCE [LARGE SCALE GENOMIC DNA]</scope>
    <source>
        <strain evidence="2">Z6</strain>
    </source>
</reference>
<dbReference type="PANTHER" id="PTHR32305:SF15">
    <property type="entry name" value="PROTEIN RHSA-RELATED"/>
    <property type="match status" value="1"/>
</dbReference>
<name>A0A1C0A742_9FIRM</name>
<dbReference type="InterPro" id="IPR050708">
    <property type="entry name" value="T6SS_VgrG/RHS"/>
</dbReference>
<dbReference type="PANTHER" id="PTHR32305">
    <property type="match status" value="1"/>
</dbReference>